<comment type="caution">
    <text evidence="1">The sequence shown here is derived from an EMBL/GenBank/DDBJ whole genome shotgun (WGS) entry which is preliminary data.</text>
</comment>
<organism evidence="1 2">
    <name type="scientific">Suillus subaureus</name>
    <dbReference type="NCBI Taxonomy" id="48587"/>
    <lineage>
        <taxon>Eukaryota</taxon>
        <taxon>Fungi</taxon>
        <taxon>Dikarya</taxon>
        <taxon>Basidiomycota</taxon>
        <taxon>Agaricomycotina</taxon>
        <taxon>Agaricomycetes</taxon>
        <taxon>Agaricomycetidae</taxon>
        <taxon>Boletales</taxon>
        <taxon>Suillineae</taxon>
        <taxon>Suillaceae</taxon>
        <taxon>Suillus</taxon>
    </lineage>
</organism>
<sequence length="281" mass="30721">MASISINTAICKSPTPQVEHATPLRELQVSLNGTHSELALLDEGSEIVVIQEDVWKKMNAPINCNIHMCMQTANGSSQEMAGCLEMLEIEVEGIKSWAHVYVIPEAPYCLLLGCPWQKLIHLSKYKDVDNVYITIQDPLDSSNIHTVATSPHPWPHPSLALTAAAISITSQQAIACPAILPTSSTDIYPTILPTSLTDIYPAILPTSSMDISTKPSYPLTRWTSTLPSSCPSTSCITFSNYAEFILQQTFNVNISQSFAYKKVANKVKPVTTTMPAHAHII</sequence>
<dbReference type="InterPro" id="IPR021109">
    <property type="entry name" value="Peptidase_aspartic_dom_sf"/>
</dbReference>
<dbReference type="EMBL" id="JABBWG010000009">
    <property type="protein sequence ID" value="KAG1819623.1"/>
    <property type="molecule type" value="Genomic_DNA"/>
</dbReference>
<dbReference type="SUPFAM" id="SSF50630">
    <property type="entry name" value="Acid proteases"/>
    <property type="match status" value="1"/>
</dbReference>
<gene>
    <name evidence="1" type="ORF">BJ212DRAFT_1267955</name>
</gene>
<proteinExistence type="predicted"/>
<accession>A0A9P7JFH1</accession>
<dbReference type="OrthoDB" id="5596707at2759"/>
<name>A0A9P7JFH1_9AGAM</name>
<dbReference type="RefSeq" id="XP_041195158.1">
    <property type="nucleotide sequence ID" value="XM_041330691.1"/>
</dbReference>
<keyword evidence="2" id="KW-1185">Reference proteome</keyword>
<dbReference type="AlphaFoldDB" id="A0A9P7JFH1"/>
<reference evidence="1" key="1">
    <citation type="journal article" date="2020" name="New Phytol.">
        <title>Comparative genomics reveals dynamic genome evolution in host specialist ectomycorrhizal fungi.</title>
        <authorList>
            <person name="Lofgren L.A."/>
            <person name="Nguyen N.H."/>
            <person name="Vilgalys R."/>
            <person name="Ruytinx J."/>
            <person name="Liao H.L."/>
            <person name="Branco S."/>
            <person name="Kuo A."/>
            <person name="LaButti K."/>
            <person name="Lipzen A."/>
            <person name="Andreopoulos W."/>
            <person name="Pangilinan J."/>
            <person name="Riley R."/>
            <person name="Hundley H."/>
            <person name="Na H."/>
            <person name="Barry K."/>
            <person name="Grigoriev I.V."/>
            <person name="Stajich J.E."/>
            <person name="Kennedy P.G."/>
        </authorList>
    </citation>
    <scope>NUCLEOTIDE SEQUENCE</scope>
    <source>
        <strain evidence="1">MN1</strain>
    </source>
</reference>
<evidence type="ECO:0000313" key="2">
    <source>
        <dbReference type="Proteomes" id="UP000807769"/>
    </source>
</evidence>
<protein>
    <submittedName>
        <fullName evidence="1">Uncharacterized protein</fullName>
    </submittedName>
</protein>
<dbReference type="GeneID" id="64624708"/>
<dbReference type="Proteomes" id="UP000807769">
    <property type="component" value="Unassembled WGS sequence"/>
</dbReference>
<evidence type="ECO:0000313" key="1">
    <source>
        <dbReference type="EMBL" id="KAG1819623.1"/>
    </source>
</evidence>
<dbReference type="Gene3D" id="2.40.70.10">
    <property type="entry name" value="Acid Proteases"/>
    <property type="match status" value="1"/>
</dbReference>
<dbReference type="CDD" id="cd00303">
    <property type="entry name" value="retropepsin_like"/>
    <property type="match status" value="1"/>
</dbReference>